<dbReference type="Pfam" id="PF05048">
    <property type="entry name" value="NosD"/>
    <property type="match status" value="1"/>
</dbReference>
<evidence type="ECO:0000259" key="2">
    <source>
        <dbReference type="Pfam" id="PF05048"/>
    </source>
</evidence>
<name>X1KNJ9_9ZZZZ</name>
<proteinExistence type="predicted"/>
<keyword evidence="1" id="KW-1133">Transmembrane helix</keyword>
<protein>
    <recommendedName>
        <fullName evidence="2">Periplasmic copper-binding protein NosD beta helix domain-containing protein</fullName>
    </recommendedName>
</protein>
<organism evidence="3">
    <name type="scientific">marine sediment metagenome</name>
    <dbReference type="NCBI Taxonomy" id="412755"/>
    <lineage>
        <taxon>unclassified sequences</taxon>
        <taxon>metagenomes</taxon>
        <taxon>ecological metagenomes</taxon>
    </lineage>
</organism>
<feature type="domain" description="Periplasmic copper-binding protein NosD beta helix" evidence="2">
    <location>
        <begin position="7"/>
        <end position="87"/>
    </location>
</feature>
<feature type="non-terminal residue" evidence="3">
    <location>
        <position position="1"/>
    </location>
</feature>
<comment type="caution">
    <text evidence="3">The sequence shown here is derived from an EMBL/GenBank/DDBJ whole genome shotgun (WGS) entry which is preliminary data.</text>
</comment>
<reference evidence="3" key="1">
    <citation type="journal article" date="2014" name="Front. Microbiol.">
        <title>High frequency of phylogenetically diverse reductive dehalogenase-homologous genes in deep subseafloor sedimentary metagenomes.</title>
        <authorList>
            <person name="Kawai M."/>
            <person name="Futagami T."/>
            <person name="Toyoda A."/>
            <person name="Takaki Y."/>
            <person name="Nishi S."/>
            <person name="Hori S."/>
            <person name="Arai W."/>
            <person name="Tsubouchi T."/>
            <person name="Morono Y."/>
            <person name="Uchiyama I."/>
            <person name="Ito T."/>
            <person name="Fujiyama A."/>
            <person name="Inagaki F."/>
            <person name="Takami H."/>
        </authorList>
    </citation>
    <scope>NUCLEOTIDE SEQUENCE</scope>
    <source>
        <strain evidence="3">Expedition CK06-06</strain>
    </source>
</reference>
<dbReference type="InterPro" id="IPR007742">
    <property type="entry name" value="NosD_dom"/>
</dbReference>
<feature type="transmembrane region" description="Helical" evidence="1">
    <location>
        <begin position="117"/>
        <end position="137"/>
    </location>
</feature>
<dbReference type="EMBL" id="BARU01037021">
    <property type="protein sequence ID" value="GAH83588.1"/>
    <property type="molecule type" value="Genomic_DNA"/>
</dbReference>
<sequence length="144" mass="16506">AYNIIQIGDLGFVLKDSHFNVFYYNLIQECVSYAVYIGENSHNNTLYLNTFFENNHLYDWQAEDFGLNNSWYNETTHLGNYWSDWSGTGSYSIGGSAGSVDLYPLLFPSITPRIDEFSMFLSLPLFLLLVAIAVPILKIKHKNK</sequence>
<evidence type="ECO:0000313" key="3">
    <source>
        <dbReference type="EMBL" id="GAH83588.1"/>
    </source>
</evidence>
<evidence type="ECO:0000256" key="1">
    <source>
        <dbReference type="SAM" id="Phobius"/>
    </source>
</evidence>
<dbReference type="InterPro" id="IPR011050">
    <property type="entry name" value="Pectin_lyase_fold/virulence"/>
</dbReference>
<accession>X1KNJ9</accession>
<dbReference type="SUPFAM" id="SSF51126">
    <property type="entry name" value="Pectin lyase-like"/>
    <property type="match status" value="1"/>
</dbReference>
<keyword evidence="1" id="KW-0472">Membrane</keyword>
<keyword evidence="1" id="KW-0812">Transmembrane</keyword>
<dbReference type="AlphaFoldDB" id="X1KNJ9"/>
<gene>
    <name evidence="3" type="ORF">S03H2_57737</name>
</gene>